<dbReference type="RefSeq" id="WP_099262836.1">
    <property type="nucleotide sequence ID" value="NZ_NIZW01000019.1"/>
</dbReference>
<dbReference type="AlphaFoldDB" id="A0A2G1W2C1"/>
<comment type="caution">
    <text evidence="1">The sequence shown here is derived from an EMBL/GenBank/DDBJ whole genome shotgun (WGS) entry which is preliminary data.</text>
</comment>
<protein>
    <submittedName>
        <fullName evidence="1">Uncharacterized protein</fullName>
    </submittedName>
</protein>
<name>A0A2G1W2C1_9BACT</name>
<accession>A0A2G1W2C1</accession>
<sequence length="175" mass="19647">MSSNLAVLQHHSGITLLENGVQPSLAETLRPFKGCNEESFAEFMQAAISEYRNLSQPSAIDRDLISSMIVMCQTLRLLGIAELSPIRRNGLATPEMLKRLEFWLESIESFLSHSLSKNSKSACLSRLISYLCHGSVERPELYAFLTEDLKEIARDKHSELVDEANEILSKFTKAT</sequence>
<dbReference type="Proteomes" id="UP000225740">
    <property type="component" value="Unassembled WGS sequence"/>
</dbReference>
<evidence type="ECO:0000313" key="1">
    <source>
        <dbReference type="EMBL" id="PHQ33172.1"/>
    </source>
</evidence>
<dbReference type="GeneID" id="90610682"/>
<reference evidence="1 2" key="1">
    <citation type="submission" date="2017-06" db="EMBL/GenBank/DDBJ databases">
        <title>Description of Rhodopirellula bahusiensis sp. nov.</title>
        <authorList>
            <person name="Kizina J."/>
            <person name="Harder J."/>
        </authorList>
    </citation>
    <scope>NUCLEOTIDE SEQUENCE [LARGE SCALE GENOMIC DNA]</scope>
    <source>
        <strain evidence="1 2">SWK21</strain>
    </source>
</reference>
<evidence type="ECO:0000313" key="2">
    <source>
        <dbReference type="Proteomes" id="UP000225740"/>
    </source>
</evidence>
<proteinExistence type="predicted"/>
<organism evidence="1 2">
    <name type="scientific">Rhodopirellula bahusiensis</name>
    <dbReference type="NCBI Taxonomy" id="2014065"/>
    <lineage>
        <taxon>Bacteria</taxon>
        <taxon>Pseudomonadati</taxon>
        <taxon>Planctomycetota</taxon>
        <taxon>Planctomycetia</taxon>
        <taxon>Pirellulales</taxon>
        <taxon>Pirellulaceae</taxon>
        <taxon>Rhodopirellula</taxon>
    </lineage>
</organism>
<dbReference type="OrthoDB" id="2678365at2"/>
<dbReference type="EMBL" id="NIZW01000019">
    <property type="protein sequence ID" value="PHQ33172.1"/>
    <property type="molecule type" value="Genomic_DNA"/>
</dbReference>
<keyword evidence="2" id="KW-1185">Reference proteome</keyword>
<gene>
    <name evidence="1" type="ORF">CEE69_22185</name>
</gene>